<dbReference type="PANTHER" id="PTHR43877:SF2">
    <property type="entry name" value="AMINOALKYLPHOSPHONATE N-ACETYLTRANSFERASE-RELATED"/>
    <property type="match status" value="1"/>
</dbReference>
<proteinExistence type="predicted"/>
<keyword evidence="5" id="KW-1185">Reference proteome</keyword>
<organism evidence="4 5">
    <name type="scientific">Kitasatospora putterlickiae</name>
    <dbReference type="NCBI Taxonomy" id="221725"/>
    <lineage>
        <taxon>Bacteria</taxon>
        <taxon>Bacillati</taxon>
        <taxon>Actinomycetota</taxon>
        <taxon>Actinomycetes</taxon>
        <taxon>Kitasatosporales</taxon>
        <taxon>Streptomycetaceae</taxon>
        <taxon>Kitasatospora</taxon>
    </lineage>
</organism>
<evidence type="ECO:0000313" key="4">
    <source>
        <dbReference type="EMBL" id="GAA1400733.1"/>
    </source>
</evidence>
<dbReference type="RefSeq" id="WP_344338132.1">
    <property type="nucleotide sequence ID" value="NZ_BAAAKJ010000228.1"/>
</dbReference>
<evidence type="ECO:0000256" key="2">
    <source>
        <dbReference type="ARBA" id="ARBA00023315"/>
    </source>
</evidence>
<dbReference type="InterPro" id="IPR016181">
    <property type="entry name" value="Acyl_CoA_acyltransferase"/>
</dbReference>
<keyword evidence="2" id="KW-0012">Acyltransferase</keyword>
<dbReference type="Gene3D" id="3.40.630.30">
    <property type="match status" value="1"/>
</dbReference>
<evidence type="ECO:0000313" key="5">
    <source>
        <dbReference type="Proteomes" id="UP001499863"/>
    </source>
</evidence>
<dbReference type="CDD" id="cd04301">
    <property type="entry name" value="NAT_SF"/>
    <property type="match status" value="1"/>
</dbReference>
<gene>
    <name evidence="4" type="ORF">GCM10009639_42170</name>
</gene>
<dbReference type="EMBL" id="BAAAKJ010000228">
    <property type="protein sequence ID" value="GAA1400733.1"/>
    <property type="molecule type" value="Genomic_DNA"/>
</dbReference>
<evidence type="ECO:0000256" key="1">
    <source>
        <dbReference type="ARBA" id="ARBA00022679"/>
    </source>
</evidence>
<dbReference type="PROSITE" id="PS51186">
    <property type="entry name" value="GNAT"/>
    <property type="match status" value="1"/>
</dbReference>
<dbReference type="InterPro" id="IPR050832">
    <property type="entry name" value="Bact_Acetyltransf"/>
</dbReference>
<evidence type="ECO:0000259" key="3">
    <source>
        <dbReference type="PROSITE" id="PS51186"/>
    </source>
</evidence>
<dbReference type="Pfam" id="PF00583">
    <property type="entry name" value="Acetyltransf_1"/>
    <property type="match status" value="1"/>
</dbReference>
<reference evidence="5" key="1">
    <citation type="journal article" date="2019" name="Int. J. Syst. Evol. Microbiol.">
        <title>The Global Catalogue of Microorganisms (GCM) 10K type strain sequencing project: providing services to taxonomists for standard genome sequencing and annotation.</title>
        <authorList>
            <consortium name="The Broad Institute Genomics Platform"/>
            <consortium name="The Broad Institute Genome Sequencing Center for Infectious Disease"/>
            <person name="Wu L."/>
            <person name="Ma J."/>
        </authorList>
    </citation>
    <scope>NUCLEOTIDE SEQUENCE [LARGE SCALE GENOMIC DNA]</scope>
    <source>
        <strain evidence="5">JCM 12393</strain>
    </source>
</reference>
<sequence length="172" mass="19173">MDYRIERIGPADWERMREVRLAQLLDTPMAFLETHETALAHGEEEWRSRVRKVNEPGAVGLVAVTGTPGEWIGTMIGRTPEPGTAMLAGVWVAPEHRGRERGVTDRLLDAVVAWARDQAGARRLVLTVHEDNARAAGFYRRRGFDFTGATKAYPLDPAARELEMALPLDRSA</sequence>
<protein>
    <submittedName>
        <fullName evidence="4">GNAT family N-acetyltransferase</fullName>
    </submittedName>
</protein>
<dbReference type="PANTHER" id="PTHR43877">
    <property type="entry name" value="AMINOALKYLPHOSPHONATE N-ACETYLTRANSFERASE-RELATED-RELATED"/>
    <property type="match status" value="1"/>
</dbReference>
<comment type="caution">
    <text evidence="4">The sequence shown here is derived from an EMBL/GenBank/DDBJ whole genome shotgun (WGS) entry which is preliminary data.</text>
</comment>
<accession>A0ABP4IYZ9</accession>
<keyword evidence="1" id="KW-0808">Transferase</keyword>
<name>A0ABP4IYZ9_9ACTN</name>
<dbReference type="Proteomes" id="UP001499863">
    <property type="component" value="Unassembled WGS sequence"/>
</dbReference>
<feature type="domain" description="N-acetyltransferase" evidence="3">
    <location>
        <begin position="3"/>
        <end position="169"/>
    </location>
</feature>
<dbReference type="InterPro" id="IPR000182">
    <property type="entry name" value="GNAT_dom"/>
</dbReference>
<dbReference type="SUPFAM" id="SSF55729">
    <property type="entry name" value="Acyl-CoA N-acyltransferases (Nat)"/>
    <property type="match status" value="1"/>
</dbReference>